<dbReference type="InterPro" id="IPR008981">
    <property type="entry name" value="FMuLV_rcpt-bd"/>
</dbReference>
<organism evidence="2 3">
    <name type="scientific">Buteo japonicus</name>
    <dbReference type="NCBI Taxonomy" id="224669"/>
    <lineage>
        <taxon>Eukaryota</taxon>
        <taxon>Metazoa</taxon>
        <taxon>Chordata</taxon>
        <taxon>Craniata</taxon>
        <taxon>Vertebrata</taxon>
        <taxon>Euteleostomi</taxon>
        <taxon>Archelosauria</taxon>
        <taxon>Archosauria</taxon>
        <taxon>Dinosauria</taxon>
        <taxon>Saurischia</taxon>
        <taxon>Theropoda</taxon>
        <taxon>Coelurosauria</taxon>
        <taxon>Aves</taxon>
        <taxon>Neognathae</taxon>
        <taxon>Neoaves</taxon>
        <taxon>Telluraves</taxon>
        <taxon>Accipitrimorphae</taxon>
        <taxon>Accipitriformes</taxon>
        <taxon>Accipitridae</taxon>
        <taxon>Accipitrinae</taxon>
        <taxon>Buteo</taxon>
    </lineage>
</organism>
<accession>A0A8C0B676</accession>
<keyword evidence="1" id="KW-0472">Membrane</keyword>
<sequence>MRTEGKGNKGDVKERRKERRGIGTYCRFAPSQRLLTTICLGMVLVIVTYSHPVYSHGHRPFKWTLIQLESSKTIQTKTVQGAPQFNITYCGIFRRQKDPCYPTQVYLCPSSNPGRPHCNYPGYYFCGHWGCETLATAWTPPVPDKYLKIEWGPPKCTSYYIVLNPEDPGWVLGRTWGMMSWTTGKVMGTLIQIKKEMAPSEELSPVGPNTILTGELGTKQIKTELVVNETQDVADNTNSLNGQRDIEPNSLWKLMEVSYQVLNQTNPNLTDHCWLCFDTKPPYYEAIGIGNSFKLTNGSNPPQCNWENGTQGISMQQIMGKGKCVGRIPIEKQHLCLNPNGQIRIQRPAQWLIPTNNAKWVCSKTGITSCISLEYLQSTKEFCVQIMIVPRIIYHSESYSSKLKEAMNSVSLEHYLVKREPITALTLATLMVLGSAGAGTGIASLVKQNQDFTSLRVAVDEDLMRIEQSITALETSIRSLSEVVLQNRRGLDLLFLKEGGLCAALREECCVYADHTGVVRDTMTKLREGLEKRQRERESRQNWYEAMFNYSPWLTTLISTIAGPLLLLVLGLTFGPCIFNKLISIVKGRLEAAHLLFLKSKCEHPEEGEEISTFAKYCPSLHTLLVSFLVSIG</sequence>
<dbReference type="AlphaFoldDB" id="A0A8C0B676"/>
<dbReference type="Gene3D" id="1.10.287.210">
    <property type="match status" value="1"/>
</dbReference>
<dbReference type="Gene3D" id="3.90.310.10">
    <property type="entry name" value="ENV polyprotein, receptor-binding domain"/>
    <property type="match status" value="1"/>
</dbReference>
<dbReference type="PANTHER" id="PTHR10424:SF82">
    <property type="entry name" value="ENVELOPE GLYCOPROTEIN-RELATED"/>
    <property type="match status" value="1"/>
</dbReference>
<name>A0A8C0B676_9AVES</name>
<evidence type="ECO:0000256" key="1">
    <source>
        <dbReference type="SAM" id="Phobius"/>
    </source>
</evidence>
<feature type="transmembrane region" description="Helical" evidence="1">
    <location>
        <begin position="34"/>
        <end position="54"/>
    </location>
</feature>
<feature type="transmembrane region" description="Helical" evidence="1">
    <location>
        <begin position="422"/>
        <end position="446"/>
    </location>
</feature>
<proteinExistence type="predicted"/>
<reference evidence="2" key="2">
    <citation type="submission" date="2025-09" db="UniProtKB">
        <authorList>
            <consortium name="Ensembl"/>
        </authorList>
    </citation>
    <scope>IDENTIFICATION</scope>
</reference>
<evidence type="ECO:0000313" key="2">
    <source>
        <dbReference type="Ensembl" id="ENSBJAP00000012203.1"/>
    </source>
</evidence>
<dbReference type="Pfam" id="PF00429">
    <property type="entry name" value="TLV_coat"/>
    <property type="match status" value="1"/>
</dbReference>
<keyword evidence="1" id="KW-0812">Transmembrane</keyword>
<dbReference type="CDD" id="cd09851">
    <property type="entry name" value="HTLV-1-like_HR1-HR2"/>
    <property type="match status" value="1"/>
</dbReference>
<protein>
    <recommendedName>
        <fullName evidence="4">Envelope protein</fullName>
    </recommendedName>
</protein>
<dbReference type="SUPFAM" id="SSF49830">
    <property type="entry name" value="ENV polyprotein, receptor-binding domain"/>
    <property type="match status" value="1"/>
</dbReference>
<dbReference type="Ensembl" id="ENSBJAT00000012543.1">
    <property type="protein sequence ID" value="ENSBJAP00000012203.1"/>
    <property type="gene ID" value="ENSBJAG00000008217.1"/>
</dbReference>
<keyword evidence="1" id="KW-1133">Transmembrane helix</keyword>
<keyword evidence="3" id="KW-1185">Reference proteome</keyword>
<dbReference type="InterPro" id="IPR018154">
    <property type="entry name" value="TLV/ENV_coat_polyprotein"/>
</dbReference>
<reference evidence="2" key="1">
    <citation type="submission" date="2025-08" db="UniProtKB">
        <authorList>
            <consortium name="Ensembl"/>
        </authorList>
    </citation>
    <scope>IDENTIFICATION</scope>
</reference>
<dbReference type="Proteomes" id="UP000694555">
    <property type="component" value="Unplaced"/>
</dbReference>
<dbReference type="PANTHER" id="PTHR10424">
    <property type="entry name" value="VIRAL ENVELOPE PROTEIN"/>
    <property type="match status" value="1"/>
</dbReference>
<dbReference type="SUPFAM" id="SSF58069">
    <property type="entry name" value="Virus ectodomain"/>
    <property type="match status" value="1"/>
</dbReference>
<evidence type="ECO:0008006" key="4">
    <source>
        <dbReference type="Google" id="ProtNLM"/>
    </source>
</evidence>
<feature type="transmembrane region" description="Helical" evidence="1">
    <location>
        <begin position="553"/>
        <end position="579"/>
    </location>
</feature>
<evidence type="ECO:0000313" key="3">
    <source>
        <dbReference type="Proteomes" id="UP000694555"/>
    </source>
</evidence>